<feature type="domain" description="PDZ" evidence="2">
    <location>
        <begin position="68"/>
        <end position="109"/>
    </location>
</feature>
<feature type="transmembrane region" description="Helical" evidence="1">
    <location>
        <begin position="279"/>
        <end position="297"/>
    </location>
</feature>
<keyword evidence="4" id="KW-1185">Reference proteome</keyword>
<evidence type="ECO:0000313" key="3">
    <source>
        <dbReference type="EMBL" id="GMR39711.1"/>
    </source>
</evidence>
<accession>A0AAN5CF83</accession>
<dbReference type="AlphaFoldDB" id="A0AAN5CF83"/>
<proteinExistence type="predicted"/>
<dbReference type="EMBL" id="BTRK01000003">
    <property type="protein sequence ID" value="GMR39711.1"/>
    <property type="molecule type" value="Genomic_DNA"/>
</dbReference>
<sequence>SSTTFTKLKIAAASVLMASLLFFIFYRLCSAPVHDFSSSHADKHIWITRSNHTKFRQEFTVQDGCIIWVKPNSTAESIGLEQGDDIVKVDGQNTHLIDDVIHLLIGVGESSDRGFSIDVRKNPIMKRQLKAAEIRGYRRGIEEVNETSRAPSERVKAYQQVAIIFAFLFFTCLWRNGYMAIQLEERKYEQNNADCDIRKESEEIKAHMYVCYNAVFAESKKIMIKSVILSVIIGIAGILMPEERLSEHILLVASDLQIYFESESSREWVRTTLRSMPGYFIWIPCLLGISYALWNFGKKH</sequence>
<dbReference type="SUPFAM" id="SSF50156">
    <property type="entry name" value="PDZ domain-like"/>
    <property type="match status" value="1"/>
</dbReference>
<evidence type="ECO:0000259" key="2">
    <source>
        <dbReference type="Pfam" id="PF17820"/>
    </source>
</evidence>
<dbReference type="Pfam" id="PF17820">
    <property type="entry name" value="PDZ_6"/>
    <property type="match status" value="1"/>
</dbReference>
<keyword evidence="1" id="KW-1133">Transmembrane helix</keyword>
<protein>
    <recommendedName>
        <fullName evidence="2">PDZ domain-containing protein</fullName>
    </recommendedName>
</protein>
<dbReference type="InterPro" id="IPR041489">
    <property type="entry name" value="PDZ_6"/>
</dbReference>
<gene>
    <name evidence="3" type="ORF">PMAYCL1PPCAC_09906</name>
</gene>
<name>A0AAN5CF83_9BILA</name>
<keyword evidence="1" id="KW-0812">Transmembrane</keyword>
<reference evidence="4" key="1">
    <citation type="submission" date="2022-10" db="EMBL/GenBank/DDBJ databases">
        <title>Genome assembly of Pristionchus species.</title>
        <authorList>
            <person name="Yoshida K."/>
            <person name="Sommer R.J."/>
        </authorList>
    </citation>
    <scope>NUCLEOTIDE SEQUENCE [LARGE SCALE GENOMIC DNA]</scope>
    <source>
        <strain evidence="4">RS5460</strain>
    </source>
</reference>
<feature type="transmembrane region" description="Helical" evidence="1">
    <location>
        <begin position="222"/>
        <end position="240"/>
    </location>
</feature>
<organism evidence="3 4">
    <name type="scientific">Pristionchus mayeri</name>
    <dbReference type="NCBI Taxonomy" id="1317129"/>
    <lineage>
        <taxon>Eukaryota</taxon>
        <taxon>Metazoa</taxon>
        <taxon>Ecdysozoa</taxon>
        <taxon>Nematoda</taxon>
        <taxon>Chromadorea</taxon>
        <taxon>Rhabditida</taxon>
        <taxon>Rhabditina</taxon>
        <taxon>Diplogasteromorpha</taxon>
        <taxon>Diplogasteroidea</taxon>
        <taxon>Neodiplogasteridae</taxon>
        <taxon>Pristionchus</taxon>
    </lineage>
</organism>
<dbReference type="Gene3D" id="2.30.42.10">
    <property type="match status" value="1"/>
</dbReference>
<keyword evidence="1" id="KW-0472">Membrane</keyword>
<dbReference type="Proteomes" id="UP001328107">
    <property type="component" value="Unassembled WGS sequence"/>
</dbReference>
<comment type="caution">
    <text evidence="3">The sequence shown here is derived from an EMBL/GenBank/DDBJ whole genome shotgun (WGS) entry which is preliminary data.</text>
</comment>
<feature type="transmembrane region" description="Helical" evidence="1">
    <location>
        <begin position="157"/>
        <end position="178"/>
    </location>
</feature>
<feature type="non-terminal residue" evidence="3">
    <location>
        <position position="1"/>
    </location>
</feature>
<evidence type="ECO:0000313" key="4">
    <source>
        <dbReference type="Proteomes" id="UP001328107"/>
    </source>
</evidence>
<evidence type="ECO:0000256" key="1">
    <source>
        <dbReference type="SAM" id="Phobius"/>
    </source>
</evidence>
<dbReference type="InterPro" id="IPR036034">
    <property type="entry name" value="PDZ_sf"/>
</dbReference>